<dbReference type="InterPro" id="IPR013517">
    <property type="entry name" value="FG-GAP"/>
</dbReference>
<dbReference type="InterPro" id="IPR036116">
    <property type="entry name" value="FN3_sf"/>
</dbReference>
<evidence type="ECO:0000313" key="5">
    <source>
        <dbReference type="Proteomes" id="UP000553034"/>
    </source>
</evidence>
<dbReference type="Pfam" id="PF13517">
    <property type="entry name" value="FG-GAP_3"/>
    <property type="match status" value="2"/>
</dbReference>
<keyword evidence="1 2" id="KW-0732">Signal</keyword>
<protein>
    <recommendedName>
        <fullName evidence="3">Secretion system C-terminal sorting domain-containing protein</fullName>
    </recommendedName>
</protein>
<feature type="signal peptide" evidence="2">
    <location>
        <begin position="1"/>
        <end position="18"/>
    </location>
</feature>
<dbReference type="InterPro" id="IPR026444">
    <property type="entry name" value="Secre_tail"/>
</dbReference>
<dbReference type="SUPFAM" id="SSF49265">
    <property type="entry name" value="Fibronectin type III"/>
    <property type="match status" value="1"/>
</dbReference>
<feature type="chain" id="PRO_5032520461" description="Secretion system C-terminal sorting domain-containing protein" evidence="2">
    <location>
        <begin position="19"/>
        <end position="584"/>
    </location>
</feature>
<evidence type="ECO:0000313" key="4">
    <source>
        <dbReference type="EMBL" id="MBB4117812.1"/>
    </source>
</evidence>
<dbReference type="AlphaFoldDB" id="A0A840EF48"/>
<evidence type="ECO:0000256" key="1">
    <source>
        <dbReference type="ARBA" id="ARBA00022729"/>
    </source>
</evidence>
<name>A0A840EF48_9FLAO</name>
<organism evidence="4 5">
    <name type="scientific">Mesonia hippocampi</name>
    <dbReference type="NCBI Taxonomy" id="1628250"/>
    <lineage>
        <taxon>Bacteria</taxon>
        <taxon>Pseudomonadati</taxon>
        <taxon>Bacteroidota</taxon>
        <taxon>Flavobacteriia</taxon>
        <taxon>Flavobacteriales</taxon>
        <taxon>Flavobacteriaceae</taxon>
        <taxon>Mesonia</taxon>
    </lineage>
</organism>
<gene>
    <name evidence="4" type="ORF">GGR32_000084</name>
</gene>
<reference evidence="4 5" key="1">
    <citation type="submission" date="2020-08" db="EMBL/GenBank/DDBJ databases">
        <title>Genomic Encyclopedia of Type Strains, Phase IV (KMG-IV): sequencing the most valuable type-strain genomes for metagenomic binning, comparative biology and taxonomic classification.</title>
        <authorList>
            <person name="Goeker M."/>
        </authorList>
    </citation>
    <scope>NUCLEOTIDE SEQUENCE [LARGE SCALE GENOMIC DNA]</scope>
    <source>
        <strain evidence="4 5">DSM 29568</strain>
    </source>
</reference>
<accession>A0A840EF48</accession>
<dbReference type="Pfam" id="PF18962">
    <property type="entry name" value="Por_Secre_tail"/>
    <property type="match status" value="1"/>
</dbReference>
<dbReference type="InterPro" id="IPR028994">
    <property type="entry name" value="Integrin_alpha_N"/>
</dbReference>
<dbReference type="PANTHER" id="PTHR46580:SF4">
    <property type="entry name" value="ATP_GTP-BINDING PROTEIN"/>
    <property type="match status" value="1"/>
</dbReference>
<evidence type="ECO:0000256" key="2">
    <source>
        <dbReference type="SAM" id="SignalP"/>
    </source>
</evidence>
<dbReference type="Gene3D" id="2.130.10.130">
    <property type="entry name" value="Integrin alpha, N-terminal"/>
    <property type="match status" value="2"/>
</dbReference>
<keyword evidence="5" id="KW-1185">Reference proteome</keyword>
<proteinExistence type="predicted"/>
<dbReference type="NCBIfam" id="TIGR04183">
    <property type="entry name" value="Por_Secre_tail"/>
    <property type="match status" value="1"/>
</dbReference>
<sequence>MRKITFLLMGFITATSFAQTFTEVTGAMTKNFYFSGSDVGDFDGDGDLDLIICGATDTSGNESPDTSTCVLYENVNGSFQENTAYNLSYSIHLGDVKFIDINQDGLLDLTLTGLSYANIVDYQHYTYLNTGSGYQLLETLPGKIYGSVVVTDFDHNGLQDYVLNGTRYDNELQGFVNKAELYKNKSTGFERSLLVEGSSMGSIQIADFNNDMEMDVLIMGYDTDYAPFFKFYLNNGQGSLTEHIVFDGYSSGTMAVADFNADGYLDFVLHGYDVNHDLHLKVFFNNQDETFTEVAIPNEGLTIASGSKSITTGDLNHDGYSDFILAGSDDNYDDKVKIFTYNPATGAFDKHINPSGILDVGGPSNVQLFDYNADNKLDLLISGFTYVNDDYLTLTSLYENADTTTTNQAPNAPSNLHAETTGNRIDFSWDLATDDKTPSEALQYEIKVGTTDGGAELAQYVVTTPFWYLTFDELPEDIYWTVRSIDASHAKSGFAPTSGVLSTTNYTKTPALAIYPNPTRAHFYVTEAAQRISIYTTSGQLVQSLENVYENTPINTSALTTGVYIVQIKTLTNKTQTKKIIIQR</sequence>
<comment type="caution">
    <text evidence="4">The sequence shown here is derived from an EMBL/GenBank/DDBJ whole genome shotgun (WGS) entry which is preliminary data.</text>
</comment>
<dbReference type="RefSeq" id="WP_183475471.1">
    <property type="nucleotide sequence ID" value="NZ_JACIFO010000001.1"/>
</dbReference>
<feature type="domain" description="Secretion system C-terminal sorting" evidence="3">
    <location>
        <begin position="514"/>
        <end position="582"/>
    </location>
</feature>
<dbReference type="EMBL" id="JACIFO010000001">
    <property type="protein sequence ID" value="MBB4117812.1"/>
    <property type="molecule type" value="Genomic_DNA"/>
</dbReference>
<dbReference type="SUPFAM" id="SSF69318">
    <property type="entry name" value="Integrin alpha N-terminal domain"/>
    <property type="match status" value="1"/>
</dbReference>
<dbReference type="Proteomes" id="UP000553034">
    <property type="component" value="Unassembled WGS sequence"/>
</dbReference>
<dbReference type="PANTHER" id="PTHR46580">
    <property type="entry name" value="SENSOR KINASE-RELATED"/>
    <property type="match status" value="1"/>
</dbReference>
<evidence type="ECO:0000259" key="3">
    <source>
        <dbReference type="Pfam" id="PF18962"/>
    </source>
</evidence>